<comment type="caution">
    <text evidence="2">The sequence shown here is derived from an EMBL/GenBank/DDBJ whole genome shotgun (WGS) entry which is preliminary data.</text>
</comment>
<organism evidence="2">
    <name type="scientific">marine sediment metagenome</name>
    <dbReference type="NCBI Taxonomy" id="412755"/>
    <lineage>
        <taxon>unclassified sequences</taxon>
        <taxon>metagenomes</taxon>
        <taxon>ecological metagenomes</taxon>
    </lineage>
</organism>
<feature type="domain" description="SprT-like" evidence="1">
    <location>
        <begin position="16"/>
        <end position="108"/>
    </location>
</feature>
<gene>
    <name evidence="2" type="ORF">S12H4_35716</name>
</gene>
<sequence length="115" mass="13224">MYYLFDGVEGSENVRLMYDELNKKYYGNALPKIKVRWDGRLKRVIGRAGVKWINVVGRKPEINMSSLAITLSKSYDLNYSDTQAVMLHEMLHIQLYVHGNLGKHHGTNRRANSGL</sequence>
<protein>
    <recommendedName>
        <fullName evidence="1">SprT-like domain-containing protein</fullName>
    </recommendedName>
</protein>
<dbReference type="EMBL" id="BARW01021235">
    <property type="protein sequence ID" value="GAJ00748.1"/>
    <property type="molecule type" value="Genomic_DNA"/>
</dbReference>
<evidence type="ECO:0000259" key="1">
    <source>
        <dbReference type="Pfam" id="PF10263"/>
    </source>
</evidence>
<accession>X1T5X8</accession>
<dbReference type="Pfam" id="PF10263">
    <property type="entry name" value="SprT-like"/>
    <property type="match status" value="1"/>
</dbReference>
<feature type="non-terminal residue" evidence="2">
    <location>
        <position position="115"/>
    </location>
</feature>
<name>X1T5X8_9ZZZZ</name>
<evidence type="ECO:0000313" key="2">
    <source>
        <dbReference type="EMBL" id="GAJ00748.1"/>
    </source>
</evidence>
<dbReference type="GO" id="GO:0006950">
    <property type="term" value="P:response to stress"/>
    <property type="evidence" value="ECO:0007669"/>
    <property type="project" value="UniProtKB-ARBA"/>
</dbReference>
<dbReference type="InterPro" id="IPR006640">
    <property type="entry name" value="SprT-like_domain"/>
</dbReference>
<reference evidence="2" key="1">
    <citation type="journal article" date="2014" name="Front. Microbiol.">
        <title>High frequency of phylogenetically diverse reductive dehalogenase-homologous genes in deep subseafloor sedimentary metagenomes.</title>
        <authorList>
            <person name="Kawai M."/>
            <person name="Futagami T."/>
            <person name="Toyoda A."/>
            <person name="Takaki Y."/>
            <person name="Nishi S."/>
            <person name="Hori S."/>
            <person name="Arai W."/>
            <person name="Tsubouchi T."/>
            <person name="Morono Y."/>
            <person name="Uchiyama I."/>
            <person name="Ito T."/>
            <person name="Fujiyama A."/>
            <person name="Inagaki F."/>
            <person name="Takami H."/>
        </authorList>
    </citation>
    <scope>NUCLEOTIDE SEQUENCE</scope>
    <source>
        <strain evidence="2">Expedition CK06-06</strain>
    </source>
</reference>
<proteinExistence type="predicted"/>
<dbReference type="AlphaFoldDB" id="X1T5X8"/>